<dbReference type="RefSeq" id="WP_120954500.1">
    <property type="nucleotide sequence ID" value="NZ_RBIR01000006.1"/>
</dbReference>
<name>A0A495EPB1_9MICC</name>
<feature type="transmembrane region" description="Helical" evidence="2">
    <location>
        <begin position="119"/>
        <end position="140"/>
    </location>
</feature>
<keyword evidence="2" id="KW-1133">Transmembrane helix</keyword>
<dbReference type="PANTHER" id="PTHR34980">
    <property type="entry name" value="INNER MEMBRANE PROTEIN-RELATED-RELATED"/>
    <property type="match status" value="1"/>
</dbReference>
<protein>
    <submittedName>
        <fullName evidence="3">Uncharacterized membrane protein YhaH (DUF805 family)</fullName>
    </submittedName>
</protein>
<keyword evidence="2" id="KW-0472">Membrane</keyword>
<accession>A0A495EPB1</accession>
<evidence type="ECO:0000313" key="4">
    <source>
        <dbReference type="Proteomes" id="UP000276055"/>
    </source>
</evidence>
<sequence>MSDPHQFPQNAVQQQWPSEQPRQNQRWESNPYAAPTYPGTAAGPLPLWAPLYGATLPEAVSRFFRKYATFSGRASRSEFWWWALVNGIFSLVLNVVTMVGRTVGASLRPDGTSIPGPVYWIGLILSVIISLAIIVPNMALSVRRLHDANMSGWTYLLGLIPFVGPILLLVFLAQGSKPEGQRFDKPTW</sequence>
<evidence type="ECO:0000256" key="2">
    <source>
        <dbReference type="SAM" id="Phobius"/>
    </source>
</evidence>
<gene>
    <name evidence="3" type="ORF">C8D78_2839</name>
</gene>
<feature type="region of interest" description="Disordered" evidence="1">
    <location>
        <begin position="1"/>
        <end position="33"/>
    </location>
</feature>
<dbReference type="EMBL" id="RBIR01000006">
    <property type="protein sequence ID" value="RKR18642.1"/>
    <property type="molecule type" value="Genomic_DNA"/>
</dbReference>
<dbReference type="OrthoDB" id="9812349at2"/>
<evidence type="ECO:0000256" key="1">
    <source>
        <dbReference type="SAM" id="MobiDB-lite"/>
    </source>
</evidence>
<organism evidence="3 4">
    <name type="scientific">Arthrobacter oryzae</name>
    <dbReference type="NCBI Taxonomy" id="409290"/>
    <lineage>
        <taxon>Bacteria</taxon>
        <taxon>Bacillati</taxon>
        <taxon>Actinomycetota</taxon>
        <taxon>Actinomycetes</taxon>
        <taxon>Micrococcales</taxon>
        <taxon>Micrococcaceae</taxon>
        <taxon>Arthrobacter</taxon>
    </lineage>
</organism>
<feature type="transmembrane region" description="Helical" evidence="2">
    <location>
        <begin position="152"/>
        <end position="173"/>
    </location>
</feature>
<reference evidence="3 4" key="1">
    <citation type="submission" date="2018-10" db="EMBL/GenBank/DDBJ databases">
        <title>Genomic Encyclopedia of Type Strains, Phase IV (KMG-IV): sequencing the most valuable type-strain genomes for metagenomic binning, comparative biology and taxonomic classification.</title>
        <authorList>
            <person name="Goeker M."/>
        </authorList>
    </citation>
    <scope>NUCLEOTIDE SEQUENCE [LARGE SCALE GENOMIC DNA]</scope>
    <source>
        <strain evidence="3 4">DSM 25586</strain>
    </source>
</reference>
<feature type="transmembrane region" description="Helical" evidence="2">
    <location>
        <begin position="79"/>
        <end position="99"/>
    </location>
</feature>
<feature type="compositionally biased region" description="Polar residues" evidence="1">
    <location>
        <begin position="7"/>
        <end position="28"/>
    </location>
</feature>
<keyword evidence="2" id="KW-0812">Transmembrane</keyword>
<evidence type="ECO:0000313" key="3">
    <source>
        <dbReference type="EMBL" id="RKR18642.1"/>
    </source>
</evidence>
<proteinExistence type="predicted"/>
<dbReference type="PANTHER" id="PTHR34980:SF2">
    <property type="entry name" value="INNER MEMBRANE PROTEIN YHAH-RELATED"/>
    <property type="match status" value="1"/>
</dbReference>
<dbReference type="Proteomes" id="UP000276055">
    <property type="component" value="Unassembled WGS sequence"/>
</dbReference>
<dbReference type="Pfam" id="PF05656">
    <property type="entry name" value="DUF805"/>
    <property type="match status" value="1"/>
</dbReference>
<dbReference type="AlphaFoldDB" id="A0A495EPB1"/>
<comment type="caution">
    <text evidence="3">The sequence shown here is derived from an EMBL/GenBank/DDBJ whole genome shotgun (WGS) entry which is preliminary data.</text>
</comment>
<dbReference type="InterPro" id="IPR008523">
    <property type="entry name" value="DUF805"/>
</dbReference>
<dbReference type="GO" id="GO:0005886">
    <property type="term" value="C:plasma membrane"/>
    <property type="evidence" value="ECO:0007669"/>
    <property type="project" value="TreeGrafter"/>
</dbReference>